<dbReference type="Proteomes" id="UP000032686">
    <property type="component" value="Segment"/>
</dbReference>
<dbReference type="OrthoDB" id="1741at10239"/>
<dbReference type="KEGG" id="vg:24722436"/>
<protein>
    <submittedName>
        <fullName evidence="2">Structural protein</fullName>
    </submittedName>
</protein>
<dbReference type="GeneID" id="24722436"/>
<name>A0A0D3MTD9_9CAUD</name>
<reference evidence="2 3" key="1">
    <citation type="journal article" date="2015" name="Appl. Environ. Microbiol.">
        <title>Lactococcal 949 group phages recognize a carbohydrate receptor on the host cell surface.</title>
        <authorList>
            <person name="Mahony J."/>
            <person name="Randazzo W."/>
            <person name="Neve H."/>
            <person name="Settanni L."/>
            <person name="van Sinderen D."/>
        </authorList>
    </citation>
    <scope>NUCLEOTIDE SEQUENCE [LARGE SCALE GENOMIC DNA]</scope>
    <source>
        <strain evidence="2">WRP3</strain>
    </source>
</reference>
<proteinExistence type="predicted"/>
<feature type="region of interest" description="Disordered" evidence="1">
    <location>
        <begin position="465"/>
        <end position="513"/>
    </location>
</feature>
<evidence type="ECO:0000256" key="1">
    <source>
        <dbReference type="SAM" id="MobiDB-lite"/>
    </source>
</evidence>
<sequence>MTKNKKKRLSMIDVESISSYSNKRNNRISILRDDNRTPVFGTPVGSLVSSQSKVRKMVKDYRNEGNQKTLRKVSEDLAVQSQQYQRLLNFYADMPLYAYSVVPFKDISTANENKLKKELSTVTEFLSRLNPKYNFSKIVKLAMTVDIFYGYVIDDKESVMVQQFPNDICKISSVSGGVYNYVIDLDALISADIVDYYPKEIQDAVTKYNTMKKGNNKSASNWYEIQDKNSICIKINESSLIPVPPFAGTFDSIYDIHSFKDLRNDKAELQNYKLLIQKLETRSSNDNNDFTLDMPMMNYFHEALSMTVPDNVGVVTSPMEIDTVSFDKDNSTDDSVEKATKNFWDNAGVSQILFSSDNKTSQGIAMSIATDEQFIFGILNQFERWLNRYMLLNGMSKYFKATMLEVTHFSKKEAHDRYITDAQYGFPVKVYLASLMGIDPVAFTGLLKVENEMLDLPEIMTPLSSSFNTSGSDIAEEATKETGKENGRPTNETTDNEDSDETQRAKDKPANTQ</sequence>
<feature type="compositionally biased region" description="Basic and acidic residues" evidence="1">
    <location>
        <begin position="477"/>
        <end position="487"/>
    </location>
</feature>
<gene>
    <name evidence="2" type="ORF">WRP3_170</name>
</gene>
<feature type="compositionally biased region" description="Basic and acidic residues" evidence="1">
    <location>
        <begin position="501"/>
        <end position="513"/>
    </location>
</feature>
<accession>A0A0D3MTD9</accession>
<evidence type="ECO:0000313" key="3">
    <source>
        <dbReference type="Proteomes" id="UP000032686"/>
    </source>
</evidence>
<dbReference type="RefSeq" id="YP_009147827.1">
    <property type="nucleotide sequence ID" value="NC_027341.1"/>
</dbReference>
<keyword evidence="3" id="KW-1185">Reference proteome</keyword>
<organism evidence="2 3">
    <name type="scientific">Lactococcus phage WRP3</name>
    <dbReference type="NCBI Taxonomy" id="1560313"/>
    <lineage>
        <taxon>Viruses</taxon>
        <taxon>Duplodnaviria</taxon>
        <taxon>Heunggongvirae</taxon>
        <taxon>Uroviricota</taxon>
        <taxon>Caudoviricetes</taxon>
        <taxon>Audreyjarvisvirus</taxon>
        <taxon>Audreyjarvisvirus WRP3</taxon>
    </lineage>
</organism>
<evidence type="ECO:0000313" key="2">
    <source>
        <dbReference type="EMBL" id="AIX12673.1"/>
    </source>
</evidence>
<dbReference type="EMBL" id="KM677185">
    <property type="protein sequence ID" value="AIX12673.1"/>
    <property type="molecule type" value="Genomic_DNA"/>
</dbReference>